<dbReference type="Proteomes" id="UP000616595">
    <property type="component" value="Unassembled WGS sequence"/>
</dbReference>
<dbReference type="OrthoDB" id="9798760at2"/>
<dbReference type="AlphaFoldDB" id="A0A923HVP6"/>
<dbReference type="SUPFAM" id="SSF55826">
    <property type="entry name" value="YbaK/ProRS associated domain"/>
    <property type="match status" value="1"/>
</dbReference>
<dbReference type="PANTHER" id="PTHR30411">
    <property type="entry name" value="CYTOPLASMIC PROTEIN"/>
    <property type="match status" value="1"/>
</dbReference>
<dbReference type="InterPro" id="IPR007214">
    <property type="entry name" value="YbaK/aa-tRNA-synth-assoc-dom"/>
</dbReference>
<protein>
    <submittedName>
        <fullName evidence="2">YbaK/EbsC family protein</fullName>
    </submittedName>
</protein>
<dbReference type="CDD" id="cd04333">
    <property type="entry name" value="ProX_deacylase"/>
    <property type="match status" value="1"/>
</dbReference>
<dbReference type="EMBL" id="WJBD01000001">
    <property type="protein sequence ID" value="MBC3886781.1"/>
    <property type="molecule type" value="Genomic_DNA"/>
</dbReference>
<gene>
    <name evidence="2" type="ORF">GH810_00420</name>
</gene>
<dbReference type="Pfam" id="PF04073">
    <property type="entry name" value="tRNA_edit"/>
    <property type="match status" value="1"/>
</dbReference>
<keyword evidence="3" id="KW-1185">Reference proteome</keyword>
<sequence length="159" mass="17655">MAIEKVRDYFKQWNIETRILEFQTSSATVELAAKAVGCAPERIAKTLSFKLKEKCVLVVAAGDAKIDNSKFKAHFKMKAKMLSPEEVDHLVGHGIGGVCPFAVNSNVDIYLDDSLKRFDTVFPACGSSNSAIELTIEELEKYSNSSGWFDLCKDWQPVS</sequence>
<dbReference type="GO" id="GO:0002161">
    <property type="term" value="F:aminoacyl-tRNA deacylase activity"/>
    <property type="evidence" value="ECO:0007669"/>
    <property type="project" value="InterPro"/>
</dbReference>
<dbReference type="PANTHER" id="PTHR30411:SF1">
    <property type="entry name" value="CYTOPLASMIC PROTEIN"/>
    <property type="match status" value="1"/>
</dbReference>
<feature type="domain" description="YbaK/aminoacyl-tRNA synthetase-associated" evidence="1">
    <location>
        <begin position="27"/>
        <end position="141"/>
    </location>
</feature>
<dbReference type="RefSeq" id="WP_148565418.1">
    <property type="nucleotide sequence ID" value="NZ_RXYA01000001.1"/>
</dbReference>
<name>A0A923HVP6_9FIRM</name>
<comment type="caution">
    <text evidence="2">The sequence shown here is derived from an EMBL/GenBank/DDBJ whole genome shotgun (WGS) entry which is preliminary data.</text>
</comment>
<evidence type="ECO:0000313" key="2">
    <source>
        <dbReference type="EMBL" id="MBC3886781.1"/>
    </source>
</evidence>
<proteinExistence type="predicted"/>
<organism evidence="2 3">
    <name type="scientific">Acetobacterium paludosum</name>
    <dbReference type="NCBI Taxonomy" id="52693"/>
    <lineage>
        <taxon>Bacteria</taxon>
        <taxon>Bacillati</taxon>
        <taxon>Bacillota</taxon>
        <taxon>Clostridia</taxon>
        <taxon>Eubacteriales</taxon>
        <taxon>Eubacteriaceae</taxon>
        <taxon>Acetobacterium</taxon>
    </lineage>
</organism>
<reference evidence="2" key="2">
    <citation type="submission" date="2020-10" db="EMBL/GenBank/DDBJ databases">
        <title>Comparative genomics of the Acetobacterium genus.</title>
        <authorList>
            <person name="Marshall C."/>
            <person name="May H."/>
            <person name="Norman S."/>
        </authorList>
    </citation>
    <scope>NUCLEOTIDE SEQUENCE</scope>
    <source>
        <strain evidence="2">DER-2019</strain>
    </source>
</reference>
<evidence type="ECO:0000313" key="3">
    <source>
        <dbReference type="Proteomes" id="UP000616595"/>
    </source>
</evidence>
<dbReference type="InterPro" id="IPR036754">
    <property type="entry name" value="YbaK/aa-tRNA-synt-asso_dom_sf"/>
</dbReference>
<accession>A0A923HVP6</accession>
<reference evidence="2" key="1">
    <citation type="submission" date="2019-10" db="EMBL/GenBank/DDBJ databases">
        <authorList>
            <person name="Ross D.E."/>
            <person name="Gulliver D."/>
        </authorList>
    </citation>
    <scope>NUCLEOTIDE SEQUENCE</scope>
    <source>
        <strain evidence="2">DER-2019</strain>
    </source>
</reference>
<dbReference type="Gene3D" id="3.90.960.10">
    <property type="entry name" value="YbaK/aminoacyl-tRNA synthetase-associated domain"/>
    <property type="match status" value="1"/>
</dbReference>
<evidence type="ECO:0000259" key="1">
    <source>
        <dbReference type="Pfam" id="PF04073"/>
    </source>
</evidence>